<reference evidence="1" key="2">
    <citation type="submission" date="2020-05" db="UniProtKB">
        <authorList>
            <consortium name="EnsemblMetazoa"/>
        </authorList>
    </citation>
    <scope>IDENTIFICATION</scope>
    <source>
        <strain evidence="1">IAEA</strain>
    </source>
</reference>
<organism evidence="1 2">
    <name type="scientific">Glossina pallidipes</name>
    <name type="common">Tsetse fly</name>
    <dbReference type="NCBI Taxonomy" id="7398"/>
    <lineage>
        <taxon>Eukaryota</taxon>
        <taxon>Metazoa</taxon>
        <taxon>Ecdysozoa</taxon>
        <taxon>Arthropoda</taxon>
        <taxon>Hexapoda</taxon>
        <taxon>Insecta</taxon>
        <taxon>Pterygota</taxon>
        <taxon>Neoptera</taxon>
        <taxon>Endopterygota</taxon>
        <taxon>Diptera</taxon>
        <taxon>Brachycera</taxon>
        <taxon>Muscomorpha</taxon>
        <taxon>Hippoboscoidea</taxon>
        <taxon>Glossinidae</taxon>
        <taxon>Glossina</taxon>
    </lineage>
</organism>
<keyword evidence="2" id="KW-1185">Reference proteome</keyword>
<dbReference type="AlphaFoldDB" id="A0A1A9ZUG3"/>
<name>A0A1A9ZUG3_GLOPL</name>
<accession>A0A1A9ZUG3</accession>
<proteinExistence type="predicted"/>
<sequence length="189" mass="21123">MVTPLFGLTMQRTPPTTPANEINAYVMDVIRDPSATNECQVFKRVIIERSALNESSKLDKILSDTNIGGRKSSQLWLKELSDRLSVVLAGSNVKDLIWEVSNFREINTVASISRIASNITIHSLLKSQPLLCGSLNSLTLKIGHMKAQLCSRPSRFRSGSRSCDKSPFRRNSKWRKGFISLLCSLKNNN</sequence>
<dbReference type="Proteomes" id="UP000092445">
    <property type="component" value="Unassembled WGS sequence"/>
</dbReference>
<reference evidence="2" key="1">
    <citation type="submission" date="2014-03" db="EMBL/GenBank/DDBJ databases">
        <authorList>
            <person name="Aksoy S."/>
            <person name="Warren W."/>
            <person name="Wilson R.K."/>
        </authorList>
    </citation>
    <scope>NUCLEOTIDE SEQUENCE [LARGE SCALE GENOMIC DNA]</scope>
    <source>
        <strain evidence="2">IAEA</strain>
    </source>
</reference>
<dbReference type="VEuPathDB" id="VectorBase:GPAI025447"/>
<evidence type="ECO:0000313" key="1">
    <source>
        <dbReference type="EnsemblMetazoa" id="GPAI025447-PA"/>
    </source>
</evidence>
<protein>
    <submittedName>
        <fullName evidence="1">Uncharacterized protein</fullName>
    </submittedName>
</protein>
<dbReference type="EnsemblMetazoa" id="GPAI025447-RA">
    <property type="protein sequence ID" value="GPAI025447-PA"/>
    <property type="gene ID" value="GPAI025447"/>
</dbReference>
<evidence type="ECO:0000313" key="2">
    <source>
        <dbReference type="Proteomes" id="UP000092445"/>
    </source>
</evidence>